<evidence type="ECO:0000313" key="2">
    <source>
        <dbReference type="EMBL" id="MBG6136067.1"/>
    </source>
</evidence>
<reference evidence="2" key="1">
    <citation type="submission" date="2020-11" db="EMBL/GenBank/DDBJ databases">
        <title>Sequencing the genomes of 1000 actinobacteria strains.</title>
        <authorList>
            <person name="Klenk H.-P."/>
        </authorList>
    </citation>
    <scope>NUCLEOTIDE SEQUENCE</scope>
    <source>
        <strain evidence="2">DSM 45356</strain>
    </source>
</reference>
<proteinExistence type="predicted"/>
<evidence type="ECO:0000259" key="1">
    <source>
        <dbReference type="SMART" id="SM00860"/>
    </source>
</evidence>
<dbReference type="EMBL" id="JADOUF010000001">
    <property type="protein sequence ID" value="MBG6136067.1"/>
    <property type="molecule type" value="Genomic_DNA"/>
</dbReference>
<feature type="domain" description="Knr4/Smi1-like" evidence="1">
    <location>
        <begin position="11"/>
        <end position="138"/>
    </location>
</feature>
<sequence>MSVEFRRAEPPAPPEKLAELADRVGVALPDDYIEFLSQHDGGRMGNNNETVKMVFGVGEVPDYASIWDALDTYDGRVPTWLIPAADDSFGNLFCLSIREQDVGSVWFWDHEQEADEDEPATEDNLTYKAKSWTEFLNQLRPSEP</sequence>
<gene>
    <name evidence="2" type="ORF">IW245_002261</name>
</gene>
<dbReference type="Gene3D" id="3.40.1580.10">
    <property type="entry name" value="SMI1/KNR4-like"/>
    <property type="match status" value="1"/>
</dbReference>
<dbReference type="AlphaFoldDB" id="A0A8J7KW35"/>
<dbReference type="InterPro" id="IPR018958">
    <property type="entry name" value="Knr4/Smi1-like_dom"/>
</dbReference>
<dbReference type="Proteomes" id="UP000622552">
    <property type="component" value="Unassembled WGS sequence"/>
</dbReference>
<evidence type="ECO:0000313" key="3">
    <source>
        <dbReference type="Proteomes" id="UP000622552"/>
    </source>
</evidence>
<organism evidence="2 3">
    <name type="scientific">Longispora fulva</name>
    <dbReference type="NCBI Taxonomy" id="619741"/>
    <lineage>
        <taxon>Bacteria</taxon>
        <taxon>Bacillati</taxon>
        <taxon>Actinomycetota</taxon>
        <taxon>Actinomycetes</taxon>
        <taxon>Micromonosporales</taxon>
        <taxon>Micromonosporaceae</taxon>
        <taxon>Longispora</taxon>
    </lineage>
</organism>
<dbReference type="SMART" id="SM00860">
    <property type="entry name" value="SMI1_KNR4"/>
    <property type="match status" value="1"/>
</dbReference>
<dbReference type="Pfam" id="PF09346">
    <property type="entry name" value="SMI1_KNR4"/>
    <property type="match status" value="1"/>
</dbReference>
<protein>
    <recommendedName>
        <fullName evidence="1">Knr4/Smi1-like domain-containing protein</fullName>
    </recommendedName>
</protein>
<dbReference type="RefSeq" id="WP_197003104.1">
    <property type="nucleotide sequence ID" value="NZ_BONS01000001.1"/>
</dbReference>
<dbReference type="InterPro" id="IPR037883">
    <property type="entry name" value="Knr4/Smi1-like_sf"/>
</dbReference>
<comment type="caution">
    <text evidence="2">The sequence shown here is derived from an EMBL/GenBank/DDBJ whole genome shotgun (WGS) entry which is preliminary data.</text>
</comment>
<keyword evidence="3" id="KW-1185">Reference proteome</keyword>
<dbReference type="SUPFAM" id="SSF160631">
    <property type="entry name" value="SMI1/KNR4-like"/>
    <property type="match status" value="1"/>
</dbReference>
<accession>A0A8J7KW35</accession>
<name>A0A8J7KW35_9ACTN</name>